<dbReference type="Proteomes" id="UP000034024">
    <property type="component" value="Chromosome"/>
</dbReference>
<gene>
    <name evidence="1" type="ORF">SY84_06930</name>
</gene>
<organism evidence="1 2">
    <name type="scientific">Deinococcus soli</name>
    <name type="common">ex Cha et al. 2016</name>
    <dbReference type="NCBI Taxonomy" id="1309411"/>
    <lineage>
        <taxon>Bacteria</taxon>
        <taxon>Thermotogati</taxon>
        <taxon>Deinococcota</taxon>
        <taxon>Deinococci</taxon>
        <taxon>Deinococcales</taxon>
        <taxon>Deinococcaceae</taxon>
        <taxon>Deinococcus</taxon>
    </lineage>
</organism>
<accession>A0A0F7JNH3</accession>
<dbReference type="RefSeq" id="WP_046843405.1">
    <property type="nucleotide sequence ID" value="NZ_CP011389.1"/>
</dbReference>
<dbReference type="EMBL" id="CP011389">
    <property type="protein sequence ID" value="AKH16834.1"/>
    <property type="molecule type" value="Genomic_DNA"/>
</dbReference>
<evidence type="ECO:0000313" key="2">
    <source>
        <dbReference type="Proteomes" id="UP000034024"/>
    </source>
</evidence>
<dbReference type="PATRIC" id="fig|1309411.5.peg.1414"/>
<dbReference type="OrthoDB" id="8955285at2"/>
<proteinExistence type="predicted"/>
<dbReference type="KEGG" id="dch:SY84_06930"/>
<keyword evidence="2" id="KW-1185">Reference proteome</keyword>
<reference evidence="1 2" key="1">
    <citation type="submission" date="2015-01" db="EMBL/GenBank/DDBJ databases">
        <title>Deinococcus soli/N5/whole genome sequencing.</title>
        <authorList>
            <person name="Kim M.K."/>
            <person name="Srinivasan S."/>
            <person name="Lee J.-J."/>
        </authorList>
    </citation>
    <scope>NUCLEOTIDE SEQUENCE [LARGE SCALE GENOMIC DNA]</scope>
    <source>
        <strain evidence="1 2">N5</strain>
    </source>
</reference>
<sequence>MTHQEGIVQVLAAILSQPPEVLQAFSRGNPFDKLLRSYDEFNAQGQPLYRHRRGGAHYRMSRAAFASGLCASQLYGEHRVPLNIIKRRLLETGGDAGQIRAILRANEVVLITPDEQRHLDASVANGGLALRQRLPEDGSDRLAFAGIEIASETLTRCL</sequence>
<evidence type="ECO:0000313" key="1">
    <source>
        <dbReference type="EMBL" id="AKH16834.1"/>
    </source>
</evidence>
<name>A0A0F7JNH3_9DEIO</name>
<dbReference type="AlphaFoldDB" id="A0A0F7JNH3"/>
<protein>
    <submittedName>
        <fullName evidence="1">Uncharacterized protein</fullName>
    </submittedName>
</protein>